<evidence type="ECO:0000256" key="2">
    <source>
        <dbReference type="SAM" id="SignalP"/>
    </source>
</evidence>
<dbReference type="InterPro" id="IPR006175">
    <property type="entry name" value="YjgF/YER057c/UK114"/>
</dbReference>
<name>A0ABP8FI13_9BACT</name>
<feature type="signal peptide" evidence="2">
    <location>
        <begin position="1"/>
        <end position="20"/>
    </location>
</feature>
<sequence>MRNTVIVLLFLLIATAPAWAQDKKAVPTHVPEGTSKTFRANQEWNYAQAYRTGNLLYISGTVAAGPMDKAMDQVYKTLQATLKQYNLDFTHVVKENLYTTNMDETAKHKDVRKKYYGTHTPAATWVQIVRLLEPNTVLEVELIVEIKKTE</sequence>
<comment type="similarity">
    <text evidence="1">Belongs to the RutC family.</text>
</comment>
<keyword evidence="4" id="KW-1185">Reference proteome</keyword>
<dbReference type="Pfam" id="PF01042">
    <property type="entry name" value="Ribonuc_L-PSP"/>
    <property type="match status" value="1"/>
</dbReference>
<evidence type="ECO:0008006" key="5">
    <source>
        <dbReference type="Google" id="ProtNLM"/>
    </source>
</evidence>
<dbReference type="PANTHER" id="PTHR11803">
    <property type="entry name" value="2-IMINOBUTANOATE/2-IMINOPROPANOATE DEAMINASE RIDA"/>
    <property type="match status" value="1"/>
</dbReference>
<protein>
    <recommendedName>
        <fullName evidence="5">Enamine deaminase RidA, house cleaning of reactive enamine intermediates, YjgF/YER057c/UK114 family</fullName>
    </recommendedName>
</protein>
<dbReference type="RefSeq" id="WP_345164732.1">
    <property type="nucleotide sequence ID" value="NZ_BAABGX010000002.1"/>
</dbReference>
<dbReference type="PANTHER" id="PTHR11803:SF58">
    <property type="entry name" value="PROTEIN HMF1-RELATED"/>
    <property type="match status" value="1"/>
</dbReference>
<evidence type="ECO:0000313" key="4">
    <source>
        <dbReference type="Proteomes" id="UP001501844"/>
    </source>
</evidence>
<dbReference type="SUPFAM" id="SSF55298">
    <property type="entry name" value="YjgF-like"/>
    <property type="match status" value="1"/>
</dbReference>
<dbReference type="InterPro" id="IPR035959">
    <property type="entry name" value="RutC-like_sf"/>
</dbReference>
<dbReference type="EMBL" id="BAABGX010000002">
    <property type="protein sequence ID" value="GAA4304265.1"/>
    <property type="molecule type" value="Genomic_DNA"/>
</dbReference>
<proteinExistence type="inferred from homology"/>
<organism evidence="3 4">
    <name type="scientific">Nibribacter koreensis</name>
    <dbReference type="NCBI Taxonomy" id="1084519"/>
    <lineage>
        <taxon>Bacteria</taxon>
        <taxon>Pseudomonadati</taxon>
        <taxon>Bacteroidota</taxon>
        <taxon>Cytophagia</taxon>
        <taxon>Cytophagales</taxon>
        <taxon>Hymenobacteraceae</taxon>
        <taxon>Nibribacter</taxon>
    </lineage>
</organism>
<keyword evidence="2" id="KW-0732">Signal</keyword>
<evidence type="ECO:0000256" key="1">
    <source>
        <dbReference type="ARBA" id="ARBA00010552"/>
    </source>
</evidence>
<dbReference type="CDD" id="cd00448">
    <property type="entry name" value="YjgF_YER057c_UK114_family"/>
    <property type="match status" value="1"/>
</dbReference>
<dbReference type="Gene3D" id="3.30.1330.40">
    <property type="entry name" value="RutC-like"/>
    <property type="match status" value="1"/>
</dbReference>
<evidence type="ECO:0000313" key="3">
    <source>
        <dbReference type="EMBL" id="GAA4304265.1"/>
    </source>
</evidence>
<feature type="chain" id="PRO_5045709662" description="Enamine deaminase RidA, house cleaning of reactive enamine intermediates, YjgF/YER057c/UK114 family" evidence="2">
    <location>
        <begin position="21"/>
        <end position="150"/>
    </location>
</feature>
<comment type="caution">
    <text evidence="3">The sequence shown here is derived from an EMBL/GenBank/DDBJ whole genome shotgun (WGS) entry which is preliminary data.</text>
</comment>
<gene>
    <name evidence="3" type="ORF">GCM10023183_17470</name>
</gene>
<reference evidence="4" key="1">
    <citation type="journal article" date="2019" name="Int. J. Syst. Evol. Microbiol.">
        <title>The Global Catalogue of Microorganisms (GCM) 10K type strain sequencing project: providing services to taxonomists for standard genome sequencing and annotation.</title>
        <authorList>
            <consortium name="The Broad Institute Genomics Platform"/>
            <consortium name="The Broad Institute Genome Sequencing Center for Infectious Disease"/>
            <person name="Wu L."/>
            <person name="Ma J."/>
        </authorList>
    </citation>
    <scope>NUCLEOTIDE SEQUENCE [LARGE SCALE GENOMIC DNA]</scope>
    <source>
        <strain evidence="4">JCM 17917</strain>
    </source>
</reference>
<accession>A0ABP8FI13</accession>
<dbReference type="Proteomes" id="UP001501844">
    <property type="component" value="Unassembled WGS sequence"/>
</dbReference>